<gene>
    <name evidence="1" type="ORF">ALMOND_2B023528</name>
</gene>
<dbReference type="Proteomes" id="UP000327085">
    <property type="component" value="Chromosome 8"/>
</dbReference>
<accession>A0A5E4FWD4</accession>
<dbReference type="InParanoid" id="A0A5E4FWD4"/>
<reference evidence="2" key="1">
    <citation type="journal article" date="2020" name="Plant J.">
        <title>Transposons played a major role in the diversification between the closely related almond and peach genomes: results from the almond genome sequence.</title>
        <authorList>
            <person name="Alioto T."/>
            <person name="Alexiou K.G."/>
            <person name="Bardil A."/>
            <person name="Barteri F."/>
            <person name="Castanera R."/>
            <person name="Cruz F."/>
            <person name="Dhingra A."/>
            <person name="Duval H."/>
            <person name="Fernandez I Marti A."/>
            <person name="Frias L."/>
            <person name="Galan B."/>
            <person name="Garcia J.L."/>
            <person name="Howad W."/>
            <person name="Gomez-Garrido J."/>
            <person name="Gut M."/>
            <person name="Julca I."/>
            <person name="Morata J."/>
            <person name="Puigdomenech P."/>
            <person name="Ribeca P."/>
            <person name="Rubio Cabetas M.J."/>
            <person name="Vlasova A."/>
            <person name="Wirthensohn M."/>
            <person name="Garcia-Mas J."/>
            <person name="Gabaldon T."/>
            <person name="Casacuberta J.M."/>
            <person name="Arus P."/>
        </authorList>
    </citation>
    <scope>NUCLEOTIDE SEQUENCE [LARGE SCALE GENOMIC DNA]</scope>
    <source>
        <strain evidence="2">cv. Texas</strain>
    </source>
</reference>
<sequence>MEEDKDIPLIFGRPFMATARTLIDVEEGTLTIRITDESVVFKLFDFSKKPHNEDDCFRIDVVKFAFLRNSTSYIIQACLTRQKSAWKRKMTC</sequence>
<dbReference type="PANTHER" id="PTHR33067">
    <property type="entry name" value="RNA-DIRECTED DNA POLYMERASE-RELATED"/>
    <property type="match status" value="1"/>
</dbReference>
<dbReference type="Gramene" id="VVA31769">
    <property type="protein sequence ID" value="VVA31769"/>
    <property type="gene ID" value="Prudul26B023528"/>
</dbReference>
<dbReference type="PANTHER" id="PTHR33067:SF9">
    <property type="entry name" value="RNA-DIRECTED DNA POLYMERASE"/>
    <property type="match status" value="1"/>
</dbReference>
<name>A0A5E4FWD4_PRUDU</name>
<dbReference type="AlphaFoldDB" id="A0A5E4FWD4"/>
<dbReference type="EMBL" id="CABIKO010000226">
    <property type="protein sequence ID" value="VVA31769.1"/>
    <property type="molecule type" value="Genomic_DNA"/>
</dbReference>
<proteinExistence type="predicted"/>
<organism evidence="1 2">
    <name type="scientific">Prunus dulcis</name>
    <name type="common">Almond</name>
    <name type="synonym">Amygdalus dulcis</name>
    <dbReference type="NCBI Taxonomy" id="3755"/>
    <lineage>
        <taxon>Eukaryota</taxon>
        <taxon>Viridiplantae</taxon>
        <taxon>Streptophyta</taxon>
        <taxon>Embryophyta</taxon>
        <taxon>Tracheophyta</taxon>
        <taxon>Spermatophyta</taxon>
        <taxon>Magnoliopsida</taxon>
        <taxon>eudicotyledons</taxon>
        <taxon>Gunneridae</taxon>
        <taxon>Pentapetalae</taxon>
        <taxon>rosids</taxon>
        <taxon>fabids</taxon>
        <taxon>Rosales</taxon>
        <taxon>Rosaceae</taxon>
        <taxon>Amygdaloideae</taxon>
        <taxon>Amygdaleae</taxon>
        <taxon>Prunus</taxon>
    </lineage>
</organism>
<protein>
    <submittedName>
        <fullName evidence="1">PREDICTED: Retrovirus-related Pol poly from transposon</fullName>
    </submittedName>
</protein>
<evidence type="ECO:0000313" key="1">
    <source>
        <dbReference type="EMBL" id="VVA31769.1"/>
    </source>
</evidence>
<evidence type="ECO:0000313" key="2">
    <source>
        <dbReference type="Proteomes" id="UP000327085"/>
    </source>
</evidence>
<dbReference type="OMA" id="DDCFRID"/>